<organism evidence="1">
    <name type="scientific">bioreactor metagenome</name>
    <dbReference type="NCBI Taxonomy" id="1076179"/>
    <lineage>
        <taxon>unclassified sequences</taxon>
        <taxon>metagenomes</taxon>
        <taxon>ecological metagenomes</taxon>
    </lineage>
</organism>
<protein>
    <submittedName>
        <fullName evidence="1">Uncharacterized protein</fullName>
    </submittedName>
</protein>
<evidence type="ECO:0000313" key="1">
    <source>
        <dbReference type="EMBL" id="MPN57558.1"/>
    </source>
</evidence>
<reference evidence="1" key="1">
    <citation type="submission" date="2019-08" db="EMBL/GenBank/DDBJ databases">
        <authorList>
            <person name="Kucharzyk K."/>
            <person name="Murdoch R.W."/>
            <person name="Higgins S."/>
            <person name="Loffler F."/>
        </authorList>
    </citation>
    <scope>NUCLEOTIDE SEQUENCE</scope>
</reference>
<proteinExistence type="predicted"/>
<sequence>MVMTSGTKTPLTLSASLAIGALEEAAFSTNLMICPRVVSLPTFRAWNLKKPALLIVAPMTRSPFCLVTGMLSPVIADSSTEDMPSVTTPSTGILCPGLTAMISPTITSSTGISISSPFRTTRAICGTSLIRELIAEEVFFLDKLSKYFPKVIKVRIMPADSK</sequence>
<gene>
    <name evidence="1" type="ORF">SDC9_205252</name>
</gene>
<dbReference type="EMBL" id="VSSQ01129198">
    <property type="protein sequence ID" value="MPN57558.1"/>
    <property type="molecule type" value="Genomic_DNA"/>
</dbReference>
<name>A0A645J1K2_9ZZZZ</name>
<dbReference type="AlphaFoldDB" id="A0A645J1K2"/>
<comment type="caution">
    <text evidence="1">The sequence shown here is derived from an EMBL/GenBank/DDBJ whole genome shotgun (WGS) entry which is preliminary data.</text>
</comment>
<accession>A0A645J1K2</accession>